<protein>
    <submittedName>
        <fullName evidence="1">Uncharacterized protein</fullName>
    </submittedName>
</protein>
<evidence type="ECO:0000313" key="1">
    <source>
        <dbReference type="EMBL" id="KAG0431497.1"/>
    </source>
</evidence>
<gene>
    <name evidence="1" type="ORF">HPB47_021726</name>
</gene>
<dbReference type="Proteomes" id="UP000805193">
    <property type="component" value="Unassembled WGS sequence"/>
</dbReference>
<proteinExistence type="predicted"/>
<comment type="caution">
    <text evidence="1">The sequence shown here is derived from an EMBL/GenBank/DDBJ whole genome shotgun (WGS) entry which is preliminary data.</text>
</comment>
<keyword evidence="2" id="KW-1185">Reference proteome</keyword>
<dbReference type="EMBL" id="JABSTQ010009218">
    <property type="protein sequence ID" value="KAG0431497.1"/>
    <property type="molecule type" value="Genomic_DNA"/>
</dbReference>
<sequence>MFPIPLALFRDPILRGRHKLILCELSGRIPSPMWERQIEPLQGAQAANHLWMSRYILDRVVKGFGVIMSLHSKPFESNDLFYSGGHVNFSTKDKKATSAAASHLLILKRMDNGMWTERGEVSSTLPINLDESSKATDV</sequence>
<reference evidence="1 2" key="1">
    <citation type="journal article" date="2020" name="Cell">
        <title>Large-Scale Comparative Analyses of Tick Genomes Elucidate Their Genetic Diversity and Vector Capacities.</title>
        <authorList>
            <consortium name="Tick Genome and Microbiome Consortium (TIGMIC)"/>
            <person name="Jia N."/>
            <person name="Wang J."/>
            <person name="Shi W."/>
            <person name="Du L."/>
            <person name="Sun Y."/>
            <person name="Zhan W."/>
            <person name="Jiang J.F."/>
            <person name="Wang Q."/>
            <person name="Zhang B."/>
            <person name="Ji P."/>
            <person name="Bell-Sakyi L."/>
            <person name="Cui X.M."/>
            <person name="Yuan T.T."/>
            <person name="Jiang B.G."/>
            <person name="Yang W.F."/>
            <person name="Lam T.T."/>
            <person name="Chang Q.C."/>
            <person name="Ding S.J."/>
            <person name="Wang X.J."/>
            <person name="Zhu J.G."/>
            <person name="Ruan X.D."/>
            <person name="Zhao L."/>
            <person name="Wei J.T."/>
            <person name="Ye R.Z."/>
            <person name="Que T.C."/>
            <person name="Du C.H."/>
            <person name="Zhou Y.H."/>
            <person name="Cheng J.X."/>
            <person name="Dai P.F."/>
            <person name="Guo W.B."/>
            <person name="Han X.H."/>
            <person name="Huang E.J."/>
            <person name="Li L.F."/>
            <person name="Wei W."/>
            <person name="Gao Y.C."/>
            <person name="Liu J.Z."/>
            <person name="Shao H.Z."/>
            <person name="Wang X."/>
            <person name="Wang C.C."/>
            <person name="Yang T.C."/>
            <person name="Huo Q.B."/>
            <person name="Li W."/>
            <person name="Chen H.Y."/>
            <person name="Chen S.E."/>
            <person name="Zhou L.G."/>
            <person name="Ni X.B."/>
            <person name="Tian J.H."/>
            <person name="Sheng Y."/>
            <person name="Liu T."/>
            <person name="Pan Y.S."/>
            <person name="Xia L.Y."/>
            <person name="Li J."/>
            <person name="Zhao F."/>
            <person name="Cao W.C."/>
        </authorList>
    </citation>
    <scope>NUCLEOTIDE SEQUENCE [LARGE SCALE GENOMIC DNA]</scope>
    <source>
        <strain evidence="1">Iper-2018</strain>
    </source>
</reference>
<evidence type="ECO:0000313" key="2">
    <source>
        <dbReference type="Proteomes" id="UP000805193"/>
    </source>
</evidence>
<accession>A0AC60QCQ7</accession>
<organism evidence="1 2">
    <name type="scientific">Ixodes persulcatus</name>
    <name type="common">Taiga tick</name>
    <dbReference type="NCBI Taxonomy" id="34615"/>
    <lineage>
        <taxon>Eukaryota</taxon>
        <taxon>Metazoa</taxon>
        <taxon>Ecdysozoa</taxon>
        <taxon>Arthropoda</taxon>
        <taxon>Chelicerata</taxon>
        <taxon>Arachnida</taxon>
        <taxon>Acari</taxon>
        <taxon>Parasitiformes</taxon>
        <taxon>Ixodida</taxon>
        <taxon>Ixodoidea</taxon>
        <taxon>Ixodidae</taxon>
        <taxon>Ixodinae</taxon>
        <taxon>Ixodes</taxon>
    </lineage>
</organism>
<name>A0AC60QCQ7_IXOPE</name>